<dbReference type="SUPFAM" id="SSF54593">
    <property type="entry name" value="Glyoxalase/Bleomycin resistance protein/Dihydroxybiphenyl dioxygenase"/>
    <property type="match status" value="1"/>
</dbReference>
<reference evidence="3" key="1">
    <citation type="journal article" date="2018" name="Nat. Microbiol.">
        <title>Leveraging single-cell genomics to expand the fungal tree of life.</title>
        <authorList>
            <person name="Ahrendt S.R."/>
            <person name="Quandt C.A."/>
            <person name="Ciobanu D."/>
            <person name="Clum A."/>
            <person name="Salamov A."/>
            <person name="Andreopoulos B."/>
            <person name="Cheng J.F."/>
            <person name="Woyke T."/>
            <person name="Pelin A."/>
            <person name="Henrissat B."/>
            <person name="Reynolds N.K."/>
            <person name="Benny G.L."/>
            <person name="Smith M.E."/>
            <person name="James T.Y."/>
            <person name="Grigoriev I.V."/>
        </authorList>
    </citation>
    <scope>NUCLEOTIDE SEQUENCE [LARGE SCALE GENOMIC DNA]</scope>
</reference>
<keyword evidence="3" id="KW-1185">Reference proteome</keyword>
<gene>
    <name evidence="2" type="ORF">BDK51DRAFT_29169</name>
</gene>
<dbReference type="InterPro" id="IPR029068">
    <property type="entry name" value="Glyas_Bleomycin-R_OHBP_Dase"/>
</dbReference>
<name>A0A4P9WBA0_9FUNG</name>
<dbReference type="PANTHER" id="PTHR35006">
    <property type="entry name" value="GLYOXALASE FAMILY PROTEIN (AFU_ORTHOLOGUE AFUA_5G14830)"/>
    <property type="match status" value="1"/>
</dbReference>
<protein>
    <recommendedName>
        <fullName evidence="4">VOC domain-containing protein</fullName>
    </recommendedName>
</protein>
<evidence type="ECO:0008006" key="4">
    <source>
        <dbReference type="Google" id="ProtNLM"/>
    </source>
</evidence>
<accession>A0A4P9WBA0</accession>
<dbReference type="AlphaFoldDB" id="A0A4P9WBA0"/>
<dbReference type="EMBL" id="KZ995904">
    <property type="protein sequence ID" value="RKO89754.1"/>
    <property type="molecule type" value="Genomic_DNA"/>
</dbReference>
<sequence>MSGPSGLPYSSTIVYPPSPPSTPGRWATPRRAYRISSAPPSSTMPVSPRSPGFKWDGEIWYGKPGDGDFLGFKHQPQGAAVGGAGTHVALDDPCREAVRVFHAAALAAGGTDYGAPGLREFGEHYYAAFVQDPDGWRIEAVYEEPLERHEHA</sequence>
<dbReference type="OrthoDB" id="10249419at2759"/>
<dbReference type="PANTHER" id="PTHR35006:SF4">
    <property type="entry name" value="BLR7706 PROTEIN"/>
    <property type="match status" value="1"/>
</dbReference>
<feature type="region of interest" description="Disordered" evidence="1">
    <location>
        <begin position="1"/>
        <end position="28"/>
    </location>
</feature>
<organism evidence="2 3">
    <name type="scientific">Blyttiomyces helicus</name>
    <dbReference type="NCBI Taxonomy" id="388810"/>
    <lineage>
        <taxon>Eukaryota</taxon>
        <taxon>Fungi</taxon>
        <taxon>Fungi incertae sedis</taxon>
        <taxon>Chytridiomycota</taxon>
        <taxon>Chytridiomycota incertae sedis</taxon>
        <taxon>Chytridiomycetes</taxon>
        <taxon>Chytridiomycetes incertae sedis</taxon>
        <taxon>Blyttiomyces</taxon>
    </lineage>
</organism>
<evidence type="ECO:0000256" key="1">
    <source>
        <dbReference type="SAM" id="MobiDB-lite"/>
    </source>
</evidence>
<proteinExistence type="predicted"/>
<evidence type="ECO:0000313" key="2">
    <source>
        <dbReference type="EMBL" id="RKO89754.1"/>
    </source>
</evidence>
<dbReference type="Gene3D" id="3.10.180.10">
    <property type="entry name" value="2,3-Dihydroxybiphenyl 1,2-Dioxygenase, domain 1"/>
    <property type="match status" value="1"/>
</dbReference>
<dbReference type="Proteomes" id="UP000269721">
    <property type="component" value="Unassembled WGS sequence"/>
</dbReference>
<evidence type="ECO:0000313" key="3">
    <source>
        <dbReference type="Proteomes" id="UP000269721"/>
    </source>
</evidence>